<sequence>MKNTKKIFSLLIISVLLFTACAAPNQKPNVTPKSSSAFEKGKVEQIKIIKDNASCRSGQGTSYPELTKLPKGKVYNVIGELGDWYVIQTDDGKVGTVNPSDAKPQVTTEKTTQRQLAQNAAKLTPNENEMLRLINGERTKRGLNPLKLDMSITEVARLKSQDMIDNNYFSHNSPTYGSPFDMMKDFGIKYLTAGENIAGNPSVRDAHKSLMNSEGHRKNILNPNFTHIGIGIKEGGKYGKIYTQMFVGR</sequence>
<dbReference type="PROSITE" id="PS51257">
    <property type="entry name" value="PROKAR_LIPOPROTEIN"/>
    <property type="match status" value="1"/>
</dbReference>
<dbReference type="Gene3D" id="3.40.33.10">
    <property type="entry name" value="CAP"/>
    <property type="match status" value="1"/>
</dbReference>
<evidence type="ECO:0000259" key="2">
    <source>
        <dbReference type="PROSITE" id="PS51781"/>
    </source>
</evidence>
<dbReference type="PROSITE" id="PS51781">
    <property type="entry name" value="SH3B"/>
    <property type="match status" value="1"/>
</dbReference>
<protein>
    <submittedName>
        <fullName evidence="3">SH3 domain-containing protein</fullName>
    </submittedName>
</protein>
<name>A0A5C0SIU9_CRATE</name>
<dbReference type="Proteomes" id="UP000324646">
    <property type="component" value="Chromosome"/>
</dbReference>
<dbReference type="InterPro" id="IPR035940">
    <property type="entry name" value="CAP_sf"/>
</dbReference>
<dbReference type="Pfam" id="PF00188">
    <property type="entry name" value="CAP"/>
    <property type="match status" value="1"/>
</dbReference>
<feature type="domain" description="SH3b" evidence="2">
    <location>
        <begin position="42"/>
        <end position="106"/>
    </location>
</feature>
<reference evidence="3 4" key="1">
    <citation type="submission" date="2019-07" db="EMBL/GenBank/DDBJ databases">
        <title>Complete genome of Crassaminicella thermophila SY095.</title>
        <authorList>
            <person name="Li X."/>
        </authorList>
    </citation>
    <scope>NUCLEOTIDE SEQUENCE [LARGE SCALE GENOMIC DNA]</scope>
    <source>
        <strain evidence="3 4">SY095</strain>
    </source>
</reference>
<dbReference type="CDD" id="cd05379">
    <property type="entry name" value="CAP_bacterial"/>
    <property type="match status" value="1"/>
</dbReference>
<feature type="signal peptide" evidence="1">
    <location>
        <begin position="1"/>
        <end position="22"/>
    </location>
</feature>
<dbReference type="OrthoDB" id="9783944at2"/>
<dbReference type="AlphaFoldDB" id="A0A5C0SIU9"/>
<evidence type="ECO:0000313" key="3">
    <source>
        <dbReference type="EMBL" id="QEK12879.1"/>
    </source>
</evidence>
<feature type="chain" id="PRO_5023034365" evidence="1">
    <location>
        <begin position="23"/>
        <end position="249"/>
    </location>
</feature>
<keyword evidence="4" id="KW-1185">Reference proteome</keyword>
<dbReference type="RefSeq" id="WP_148810015.1">
    <property type="nucleotide sequence ID" value="NZ_CP042243.1"/>
</dbReference>
<dbReference type="PANTHER" id="PTHR31157:SF1">
    <property type="entry name" value="SCP DOMAIN-CONTAINING PROTEIN"/>
    <property type="match status" value="1"/>
</dbReference>
<dbReference type="KEGG" id="crs:FQB35_11385"/>
<organism evidence="3 4">
    <name type="scientific">Crassaminicella thermophila</name>
    <dbReference type="NCBI Taxonomy" id="2599308"/>
    <lineage>
        <taxon>Bacteria</taxon>
        <taxon>Bacillati</taxon>
        <taxon>Bacillota</taxon>
        <taxon>Clostridia</taxon>
        <taxon>Eubacteriales</taxon>
        <taxon>Clostridiaceae</taxon>
        <taxon>Crassaminicella</taxon>
    </lineage>
</organism>
<dbReference type="InterPro" id="IPR014044">
    <property type="entry name" value="CAP_dom"/>
</dbReference>
<dbReference type="EMBL" id="CP042243">
    <property type="protein sequence ID" value="QEK12879.1"/>
    <property type="molecule type" value="Genomic_DNA"/>
</dbReference>
<dbReference type="InterPro" id="IPR014258">
    <property type="entry name" value="CAP_domain_YkwD-like"/>
</dbReference>
<dbReference type="SUPFAM" id="SSF55797">
    <property type="entry name" value="PR-1-like"/>
    <property type="match status" value="1"/>
</dbReference>
<evidence type="ECO:0000313" key="4">
    <source>
        <dbReference type="Proteomes" id="UP000324646"/>
    </source>
</evidence>
<keyword evidence="1" id="KW-0732">Signal</keyword>
<dbReference type="PANTHER" id="PTHR31157">
    <property type="entry name" value="SCP DOMAIN-CONTAINING PROTEIN"/>
    <property type="match status" value="1"/>
</dbReference>
<dbReference type="Pfam" id="PF08239">
    <property type="entry name" value="SH3_3"/>
    <property type="match status" value="1"/>
</dbReference>
<dbReference type="SMART" id="SM00287">
    <property type="entry name" value="SH3b"/>
    <property type="match status" value="1"/>
</dbReference>
<dbReference type="NCBIfam" id="TIGR02909">
    <property type="entry name" value="spore_YkwD"/>
    <property type="match status" value="1"/>
</dbReference>
<accession>A0A5C0SIU9</accession>
<gene>
    <name evidence="3" type="ORF">FQB35_11385</name>
</gene>
<evidence type="ECO:0000256" key="1">
    <source>
        <dbReference type="SAM" id="SignalP"/>
    </source>
</evidence>
<proteinExistence type="predicted"/>
<dbReference type="InterPro" id="IPR003646">
    <property type="entry name" value="SH3-like_bac-type"/>
</dbReference>